<reference evidence="6 7" key="1">
    <citation type="journal article" date="2016" name="Nat. Commun.">
        <title>Extremotolerant tardigrade genome and improved radiotolerance of human cultured cells by tardigrade-unique protein.</title>
        <authorList>
            <person name="Hashimoto T."/>
            <person name="Horikawa D.D."/>
            <person name="Saito Y."/>
            <person name="Kuwahara H."/>
            <person name="Kozuka-Hata H."/>
            <person name="Shin-I T."/>
            <person name="Minakuchi Y."/>
            <person name="Ohishi K."/>
            <person name="Motoyama A."/>
            <person name="Aizu T."/>
            <person name="Enomoto A."/>
            <person name="Kondo K."/>
            <person name="Tanaka S."/>
            <person name="Hara Y."/>
            <person name="Koshikawa S."/>
            <person name="Sagara H."/>
            <person name="Miura T."/>
            <person name="Yokobori S."/>
            <person name="Miyagawa K."/>
            <person name="Suzuki Y."/>
            <person name="Kubo T."/>
            <person name="Oyama M."/>
            <person name="Kohara Y."/>
            <person name="Fujiyama A."/>
            <person name="Arakawa K."/>
            <person name="Katayama T."/>
            <person name="Toyoda A."/>
            <person name="Kunieda T."/>
        </authorList>
    </citation>
    <scope>NUCLEOTIDE SEQUENCE [LARGE SCALE GENOMIC DNA]</scope>
    <source>
        <strain evidence="6 7">YOKOZUNA-1</strain>
    </source>
</reference>
<dbReference type="GO" id="GO:0005634">
    <property type="term" value="C:nucleus"/>
    <property type="evidence" value="ECO:0007669"/>
    <property type="project" value="UniProtKB-SubCell"/>
</dbReference>
<evidence type="ECO:0000313" key="6">
    <source>
        <dbReference type="EMBL" id="GAV01174.1"/>
    </source>
</evidence>
<proteinExistence type="predicted"/>
<keyword evidence="4" id="KW-0862">Zinc</keyword>
<evidence type="ECO:0000256" key="3">
    <source>
        <dbReference type="ARBA" id="ARBA00022771"/>
    </source>
</evidence>
<evidence type="ECO:0000313" key="7">
    <source>
        <dbReference type="Proteomes" id="UP000186922"/>
    </source>
</evidence>
<protein>
    <recommendedName>
        <fullName evidence="8">DUF659 domain-containing protein</fullName>
    </recommendedName>
</protein>
<evidence type="ECO:0000256" key="5">
    <source>
        <dbReference type="ARBA" id="ARBA00023242"/>
    </source>
</evidence>
<dbReference type="SUPFAM" id="SSF53098">
    <property type="entry name" value="Ribonuclease H-like"/>
    <property type="match status" value="1"/>
</dbReference>
<sequence length="269" mass="31486">MWKARSKRQPYMVITLHWINNEWVLKNIVLDFRYLPVIHTADNMKAVILDTLKEHSLQHRILCCTTDGAAAMKAMFRVLSLDTEKDRRLFGRNSANVPSFRIWCVAHLVETVARVATGEKADIVDEVRSLVSFIHRPTIDEEYLKFAERSNLCLPLDVSTRWNSVLNMIEAAFEQRESITNYISTKKGDIIKQKLTDEEWMEIDDMVQLLKPLEQVTVECSAYKLLYLRCHLREITRDELNAIRLHSEFSVLVCRNIFVYFSKHARLNI</sequence>
<accession>A0A1D1VQE9</accession>
<evidence type="ECO:0000256" key="1">
    <source>
        <dbReference type="ARBA" id="ARBA00004123"/>
    </source>
</evidence>
<dbReference type="GO" id="GO:0008270">
    <property type="term" value="F:zinc ion binding"/>
    <property type="evidence" value="ECO:0007669"/>
    <property type="project" value="UniProtKB-KW"/>
</dbReference>
<dbReference type="Proteomes" id="UP000186922">
    <property type="component" value="Unassembled WGS sequence"/>
</dbReference>
<dbReference type="InterPro" id="IPR012337">
    <property type="entry name" value="RNaseH-like_sf"/>
</dbReference>
<dbReference type="PANTHER" id="PTHR46481">
    <property type="entry name" value="ZINC FINGER BED DOMAIN-CONTAINING PROTEIN 4"/>
    <property type="match status" value="1"/>
</dbReference>
<keyword evidence="7" id="KW-1185">Reference proteome</keyword>
<comment type="subcellular location">
    <subcellularLocation>
        <location evidence="1">Nucleus</location>
    </subcellularLocation>
</comment>
<keyword evidence="2" id="KW-0479">Metal-binding</keyword>
<name>A0A1D1VQE9_RAMVA</name>
<evidence type="ECO:0000256" key="4">
    <source>
        <dbReference type="ARBA" id="ARBA00022833"/>
    </source>
</evidence>
<keyword evidence="3" id="KW-0863">Zinc-finger</keyword>
<organism evidence="6 7">
    <name type="scientific">Ramazzottius varieornatus</name>
    <name type="common">Water bear</name>
    <name type="synonym">Tardigrade</name>
    <dbReference type="NCBI Taxonomy" id="947166"/>
    <lineage>
        <taxon>Eukaryota</taxon>
        <taxon>Metazoa</taxon>
        <taxon>Ecdysozoa</taxon>
        <taxon>Tardigrada</taxon>
        <taxon>Eutardigrada</taxon>
        <taxon>Parachela</taxon>
        <taxon>Hypsibioidea</taxon>
        <taxon>Ramazzottiidae</taxon>
        <taxon>Ramazzottius</taxon>
    </lineage>
</organism>
<dbReference type="OrthoDB" id="117690at2759"/>
<dbReference type="STRING" id="947166.A0A1D1VQE9"/>
<evidence type="ECO:0008006" key="8">
    <source>
        <dbReference type="Google" id="ProtNLM"/>
    </source>
</evidence>
<dbReference type="PANTHER" id="PTHR46481:SF10">
    <property type="entry name" value="ZINC FINGER BED DOMAIN-CONTAINING PROTEIN 39"/>
    <property type="match status" value="1"/>
</dbReference>
<evidence type="ECO:0000256" key="2">
    <source>
        <dbReference type="ARBA" id="ARBA00022723"/>
    </source>
</evidence>
<dbReference type="EMBL" id="BDGG01000007">
    <property type="protein sequence ID" value="GAV01174.1"/>
    <property type="molecule type" value="Genomic_DNA"/>
</dbReference>
<dbReference type="InterPro" id="IPR052035">
    <property type="entry name" value="ZnF_BED_domain_contain"/>
</dbReference>
<gene>
    <name evidence="6" type="primary">RvY_11925-1</name>
    <name evidence="6" type="synonym">RvY_11925.1</name>
    <name evidence="6" type="ORF">RvY_11925</name>
</gene>
<keyword evidence="5" id="KW-0539">Nucleus</keyword>
<dbReference type="AlphaFoldDB" id="A0A1D1VQE9"/>
<comment type="caution">
    <text evidence="6">The sequence shown here is derived from an EMBL/GenBank/DDBJ whole genome shotgun (WGS) entry which is preliminary data.</text>
</comment>